<dbReference type="Proteomes" id="UP000295375">
    <property type="component" value="Unassembled WGS sequence"/>
</dbReference>
<dbReference type="AlphaFoldDB" id="A0A4R6ULJ8"/>
<evidence type="ECO:0000256" key="1">
    <source>
        <dbReference type="SAM" id="Phobius"/>
    </source>
</evidence>
<feature type="transmembrane region" description="Helical" evidence="1">
    <location>
        <begin position="65"/>
        <end position="84"/>
    </location>
</feature>
<evidence type="ECO:0000313" key="2">
    <source>
        <dbReference type="EMBL" id="TDQ46253.1"/>
    </source>
</evidence>
<sequence length="217" mass="24884">MHMSDPEQPNNPVTLREILQETRDEVLQWDHGLPGTLHWLLRQPALVIRHYLWQRSGRFTRPLRFLLLSVAVTILMDWLVHRQLGWRSLVTPAADLDNFLIENSAVLLLLILPIIALVFRLCFFGLQIRYVDALVTLAYTQGLINFFGALMILLLPLAPAQRIVLIVVTLMMMMYTLWAWSSVAVGPVWRRWLAALGALVLAQVANAAYLQLINWVI</sequence>
<reference evidence="2 3" key="1">
    <citation type="submission" date="2019-03" db="EMBL/GenBank/DDBJ databases">
        <title>Genomic Encyclopedia of Type Strains, Phase IV (KMG-IV): sequencing the most valuable type-strain genomes for metagenomic binning, comparative biology and taxonomic classification.</title>
        <authorList>
            <person name="Goeker M."/>
        </authorList>
    </citation>
    <scope>NUCLEOTIDE SEQUENCE [LARGE SCALE GENOMIC DNA]</scope>
    <source>
        <strain evidence="2 3">DSM 103792</strain>
    </source>
</reference>
<evidence type="ECO:0000313" key="3">
    <source>
        <dbReference type="Proteomes" id="UP000295375"/>
    </source>
</evidence>
<protein>
    <submittedName>
        <fullName evidence="2">Uncharacterized protein DUF3667</fullName>
    </submittedName>
</protein>
<gene>
    <name evidence="2" type="ORF">EV696_11438</name>
</gene>
<keyword evidence="3" id="KW-1185">Reference proteome</keyword>
<feature type="transmembrane region" description="Helical" evidence="1">
    <location>
        <begin position="104"/>
        <end position="126"/>
    </location>
</feature>
<accession>A0A4R6ULJ8</accession>
<proteinExistence type="predicted"/>
<keyword evidence="1" id="KW-0472">Membrane</keyword>
<keyword evidence="1" id="KW-1133">Transmembrane helix</keyword>
<dbReference type="EMBL" id="SNYM01000014">
    <property type="protein sequence ID" value="TDQ46253.1"/>
    <property type="molecule type" value="Genomic_DNA"/>
</dbReference>
<organism evidence="2 3">
    <name type="scientific">Permianibacter aggregans</name>
    <dbReference type="NCBI Taxonomy" id="1510150"/>
    <lineage>
        <taxon>Bacteria</taxon>
        <taxon>Pseudomonadati</taxon>
        <taxon>Pseudomonadota</taxon>
        <taxon>Gammaproteobacteria</taxon>
        <taxon>Pseudomonadales</taxon>
        <taxon>Pseudomonadaceae</taxon>
        <taxon>Permianibacter</taxon>
    </lineage>
</organism>
<feature type="transmembrane region" description="Helical" evidence="1">
    <location>
        <begin position="133"/>
        <end position="157"/>
    </location>
</feature>
<feature type="transmembrane region" description="Helical" evidence="1">
    <location>
        <begin position="163"/>
        <end position="180"/>
    </location>
</feature>
<comment type="caution">
    <text evidence="2">The sequence shown here is derived from an EMBL/GenBank/DDBJ whole genome shotgun (WGS) entry which is preliminary data.</text>
</comment>
<keyword evidence="1" id="KW-0812">Transmembrane</keyword>
<feature type="transmembrane region" description="Helical" evidence="1">
    <location>
        <begin position="192"/>
        <end position="212"/>
    </location>
</feature>
<name>A0A4R6ULJ8_9GAMM</name>